<protein>
    <submittedName>
        <fullName evidence="5">IS21-like element helper ATPase IstB</fullName>
    </submittedName>
</protein>
<dbReference type="InterPro" id="IPR047661">
    <property type="entry name" value="IstB"/>
</dbReference>
<evidence type="ECO:0000313" key="5">
    <source>
        <dbReference type="EMBL" id="MFC5583432.1"/>
    </source>
</evidence>
<dbReference type="Proteomes" id="UP001596111">
    <property type="component" value="Unassembled WGS sequence"/>
</dbReference>
<keyword evidence="6" id="KW-1185">Reference proteome</keyword>
<dbReference type="InterPro" id="IPR027417">
    <property type="entry name" value="P-loop_NTPase"/>
</dbReference>
<evidence type="ECO:0000256" key="3">
    <source>
        <dbReference type="ARBA" id="ARBA00022840"/>
    </source>
</evidence>
<dbReference type="Gene3D" id="3.40.50.300">
    <property type="entry name" value="P-loop containing nucleotide triphosphate hydrolases"/>
    <property type="match status" value="1"/>
</dbReference>
<gene>
    <name evidence="5" type="primary">istB</name>
    <name evidence="5" type="ORF">ACFPPB_20170</name>
</gene>
<dbReference type="RefSeq" id="WP_377330436.1">
    <property type="nucleotide sequence ID" value="NZ_JBHSNG010000063.1"/>
</dbReference>
<dbReference type="Pfam" id="PF01695">
    <property type="entry name" value="IstB_IS21"/>
    <property type="match status" value="1"/>
</dbReference>
<proteinExistence type="inferred from homology"/>
<dbReference type="InterPro" id="IPR002611">
    <property type="entry name" value="IstB_ATP-bd"/>
</dbReference>
<feature type="domain" description="AAA+ ATPase" evidence="4">
    <location>
        <begin position="100"/>
        <end position="236"/>
    </location>
</feature>
<evidence type="ECO:0000256" key="1">
    <source>
        <dbReference type="ARBA" id="ARBA00008059"/>
    </source>
</evidence>
<keyword evidence="3" id="KW-0067">ATP-binding</keyword>
<name>A0ABW0T2V6_9GAMM</name>
<sequence length="273" mass="30397">MRRWPMRPDVLRELKDLRLYGMVGAWSELLEQDPPPDSGRWLIEHLVQAEHADRAMRSIRNQLTSARFPLHRDLLSFQYEDTPIDRALVEKLADAGFTEAAHNVVLVGGPGTGKTHLAIAIGHAAVTRHGKRVRFFSTVDLVNALEQEKAQGKAGRIAASLMRMDLVILDELGYLPFSPSGGALLFHLLSKLYERTSVIVTTNLDFGEWASVFGDAKMTTALLDRLTHHCHILATGNESHRYRHSSQAAGKRIKAREVAKKHAQANEEAASLS</sequence>
<dbReference type="EMBL" id="JBHSNG010000063">
    <property type="protein sequence ID" value="MFC5583432.1"/>
    <property type="molecule type" value="Genomic_DNA"/>
</dbReference>
<dbReference type="PANTHER" id="PTHR30050:SF4">
    <property type="entry name" value="ATP-BINDING PROTEIN RV3427C IN INSERTION SEQUENCE-RELATED"/>
    <property type="match status" value="1"/>
</dbReference>
<organism evidence="5 6">
    <name type="scientific">Rhodanobacter terrae</name>
    <dbReference type="NCBI Taxonomy" id="418647"/>
    <lineage>
        <taxon>Bacteria</taxon>
        <taxon>Pseudomonadati</taxon>
        <taxon>Pseudomonadota</taxon>
        <taxon>Gammaproteobacteria</taxon>
        <taxon>Lysobacterales</taxon>
        <taxon>Rhodanobacteraceae</taxon>
        <taxon>Rhodanobacter</taxon>
    </lineage>
</organism>
<accession>A0ABW0T2V6</accession>
<evidence type="ECO:0000256" key="2">
    <source>
        <dbReference type="ARBA" id="ARBA00022741"/>
    </source>
</evidence>
<keyword evidence="2" id="KW-0547">Nucleotide-binding</keyword>
<evidence type="ECO:0000259" key="4">
    <source>
        <dbReference type="SMART" id="SM00382"/>
    </source>
</evidence>
<dbReference type="SMART" id="SM00382">
    <property type="entry name" value="AAA"/>
    <property type="match status" value="1"/>
</dbReference>
<comment type="similarity">
    <text evidence="1">Belongs to the IS21/IS1162 putative ATP-binding protein family.</text>
</comment>
<dbReference type="CDD" id="cd00009">
    <property type="entry name" value="AAA"/>
    <property type="match status" value="1"/>
</dbReference>
<comment type="caution">
    <text evidence="5">The sequence shown here is derived from an EMBL/GenBank/DDBJ whole genome shotgun (WGS) entry which is preliminary data.</text>
</comment>
<dbReference type="PANTHER" id="PTHR30050">
    <property type="entry name" value="CHROMOSOMAL REPLICATION INITIATOR PROTEIN DNAA"/>
    <property type="match status" value="1"/>
</dbReference>
<dbReference type="InterPro" id="IPR028350">
    <property type="entry name" value="DNAC/IstB-like"/>
</dbReference>
<dbReference type="PIRSF" id="PIRSF003073">
    <property type="entry name" value="DNAC_TnpB_IstB"/>
    <property type="match status" value="1"/>
</dbReference>
<dbReference type="SUPFAM" id="SSF52540">
    <property type="entry name" value="P-loop containing nucleoside triphosphate hydrolases"/>
    <property type="match status" value="1"/>
</dbReference>
<dbReference type="InterPro" id="IPR003593">
    <property type="entry name" value="AAA+_ATPase"/>
</dbReference>
<reference evidence="6" key="1">
    <citation type="journal article" date="2019" name="Int. J. Syst. Evol. Microbiol.">
        <title>The Global Catalogue of Microorganisms (GCM) 10K type strain sequencing project: providing services to taxonomists for standard genome sequencing and annotation.</title>
        <authorList>
            <consortium name="The Broad Institute Genomics Platform"/>
            <consortium name="The Broad Institute Genome Sequencing Center for Infectious Disease"/>
            <person name="Wu L."/>
            <person name="Ma J."/>
        </authorList>
    </citation>
    <scope>NUCLEOTIDE SEQUENCE [LARGE SCALE GENOMIC DNA]</scope>
    <source>
        <strain evidence="6">CGMCC 1.13587</strain>
    </source>
</reference>
<evidence type="ECO:0000313" key="6">
    <source>
        <dbReference type="Proteomes" id="UP001596111"/>
    </source>
</evidence>
<dbReference type="NCBIfam" id="NF038214">
    <property type="entry name" value="IS21_help_AAA"/>
    <property type="match status" value="1"/>
</dbReference>